<organism evidence="1 2">
    <name type="scientific">Elsinoe ampelina</name>
    <dbReference type="NCBI Taxonomy" id="302913"/>
    <lineage>
        <taxon>Eukaryota</taxon>
        <taxon>Fungi</taxon>
        <taxon>Dikarya</taxon>
        <taxon>Ascomycota</taxon>
        <taxon>Pezizomycotina</taxon>
        <taxon>Dothideomycetes</taxon>
        <taxon>Dothideomycetidae</taxon>
        <taxon>Myriangiales</taxon>
        <taxon>Elsinoaceae</taxon>
        <taxon>Elsinoe</taxon>
    </lineage>
</organism>
<gene>
    <name evidence="1" type="ORF">BDZ85DRAFT_255706</name>
</gene>
<dbReference type="EMBL" id="ML992501">
    <property type="protein sequence ID" value="KAF2228277.1"/>
    <property type="molecule type" value="Genomic_DNA"/>
</dbReference>
<keyword evidence="2" id="KW-1185">Reference proteome</keyword>
<dbReference type="AlphaFoldDB" id="A0A6A6GRG4"/>
<protein>
    <submittedName>
        <fullName evidence="1">Uncharacterized protein</fullName>
    </submittedName>
</protein>
<evidence type="ECO:0000313" key="2">
    <source>
        <dbReference type="Proteomes" id="UP000799538"/>
    </source>
</evidence>
<dbReference type="Proteomes" id="UP000799538">
    <property type="component" value="Unassembled WGS sequence"/>
</dbReference>
<proteinExistence type="predicted"/>
<sequence>MEAMSSDLLFNDMAQQISKQALQIEELKYRISMLSSTSDAVPDACLREELDELFCEVLDAVRRMLRSPKTGNLKQFSFHKNDESSRLQDMMPLCGDASDVQYQVLSLVCLIGIEIEQHHKTWNYFGVNQREWAKVGIEDPKPSCSFAHVEYKLGTRECRTCWPQVAFADLEGRHYHRLRHAPFISSDEKANRGCQQSWTEV</sequence>
<reference evidence="2" key="1">
    <citation type="journal article" date="2020" name="Stud. Mycol.">
        <title>101 Dothideomycetes genomes: A test case for predicting lifestyles and emergence of pathogens.</title>
        <authorList>
            <person name="Haridas S."/>
            <person name="Albert R."/>
            <person name="Binder M."/>
            <person name="Bloem J."/>
            <person name="LaButti K."/>
            <person name="Salamov A."/>
            <person name="Andreopoulos B."/>
            <person name="Baker S."/>
            <person name="Barry K."/>
            <person name="Bills G."/>
            <person name="Bluhm B."/>
            <person name="Cannon C."/>
            <person name="Castanera R."/>
            <person name="Culley D."/>
            <person name="Daum C."/>
            <person name="Ezra D."/>
            <person name="Gonzalez J."/>
            <person name="Henrissat B."/>
            <person name="Kuo A."/>
            <person name="Liang C."/>
            <person name="Lipzen A."/>
            <person name="Lutzoni F."/>
            <person name="Magnuson J."/>
            <person name="Mondo S."/>
            <person name="Nolan M."/>
            <person name="Ohm R."/>
            <person name="Pangilinan J."/>
            <person name="Park H.-J."/>
            <person name="Ramirez L."/>
            <person name="Alfaro M."/>
            <person name="Sun H."/>
            <person name="Tritt A."/>
            <person name="Yoshinaga Y."/>
            <person name="Zwiers L.-H."/>
            <person name="Turgeon B."/>
            <person name="Goodwin S."/>
            <person name="Spatafora J."/>
            <person name="Crous P."/>
            <person name="Grigoriev I."/>
        </authorList>
    </citation>
    <scope>NUCLEOTIDE SEQUENCE [LARGE SCALE GENOMIC DNA]</scope>
    <source>
        <strain evidence="2">CECT 20119</strain>
    </source>
</reference>
<name>A0A6A6GRG4_9PEZI</name>
<accession>A0A6A6GRG4</accession>
<evidence type="ECO:0000313" key="1">
    <source>
        <dbReference type="EMBL" id="KAF2228277.1"/>
    </source>
</evidence>